<sequence>MNDDVSQNLVVFKAKGFDEPLVAGAPIQADDAVEQAWAGIRRQHNKVRASAVSAVFSEWQPSAADQKFMAKHFRKAECTYSFARPADGDRERAFAKARAVSPQGPPGGAPSGVAARAVERVLTGRRVARRTAASADSIREQVLGSPHDTTELVPSVRRLGPGGLDLLAQRGV</sequence>
<dbReference type="Proteomes" id="UP001597417">
    <property type="component" value="Unassembled WGS sequence"/>
</dbReference>
<organism evidence="1 2">
    <name type="scientific">Amycolatopsis pigmentata</name>
    <dbReference type="NCBI Taxonomy" id="450801"/>
    <lineage>
        <taxon>Bacteria</taxon>
        <taxon>Bacillati</taxon>
        <taxon>Actinomycetota</taxon>
        <taxon>Actinomycetes</taxon>
        <taxon>Pseudonocardiales</taxon>
        <taxon>Pseudonocardiaceae</taxon>
        <taxon>Amycolatopsis</taxon>
    </lineage>
</organism>
<comment type="caution">
    <text evidence="1">The sequence shown here is derived from an EMBL/GenBank/DDBJ whole genome shotgun (WGS) entry which is preliminary data.</text>
</comment>
<evidence type="ECO:0000313" key="2">
    <source>
        <dbReference type="Proteomes" id="UP001597417"/>
    </source>
</evidence>
<proteinExistence type="predicted"/>
<gene>
    <name evidence="1" type="ORF">ACFSXZ_13115</name>
</gene>
<protein>
    <submittedName>
        <fullName evidence="1">Uncharacterized protein</fullName>
    </submittedName>
</protein>
<accession>A0ABW5FQE1</accession>
<reference evidence="2" key="1">
    <citation type="journal article" date="2019" name="Int. J. Syst. Evol. Microbiol.">
        <title>The Global Catalogue of Microorganisms (GCM) 10K type strain sequencing project: providing services to taxonomists for standard genome sequencing and annotation.</title>
        <authorList>
            <consortium name="The Broad Institute Genomics Platform"/>
            <consortium name="The Broad Institute Genome Sequencing Center for Infectious Disease"/>
            <person name="Wu L."/>
            <person name="Ma J."/>
        </authorList>
    </citation>
    <scope>NUCLEOTIDE SEQUENCE [LARGE SCALE GENOMIC DNA]</scope>
    <source>
        <strain evidence="2">CGMCC 4.7645</strain>
    </source>
</reference>
<dbReference type="EMBL" id="JBHUKR010000007">
    <property type="protein sequence ID" value="MFD2417263.1"/>
    <property type="molecule type" value="Genomic_DNA"/>
</dbReference>
<name>A0ABW5FQE1_9PSEU</name>
<dbReference type="RefSeq" id="WP_378264870.1">
    <property type="nucleotide sequence ID" value="NZ_JBHUKR010000007.1"/>
</dbReference>
<evidence type="ECO:0000313" key="1">
    <source>
        <dbReference type="EMBL" id="MFD2417263.1"/>
    </source>
</evidence>
<keyword evidence="2" id="KW-1185">Reference proteome</keyword>